<keyword evidence="2 5" id="KW-0378">Hydrolase</keyword>
<dbReference type="GO" id="GO:0016787">
    <property type="term" value="F:hydrolase activity"/>
    <property type="evidence" value="ECO:0007669"/>
    <property type="project" value="UniProtKB-KW"/>
</dbReference>
<reference evidence="5 6" key="1">
    <citation type="submission" date="2024-04" db="EMBL/GenBank/DDBJ databases">
        <title>Symmetric and asymmetric DNA N6-adenine methylation regulates different biological responses in Mucorales.</title>
        <authorList>
            <consortium name="Lawrence Berkeley National Laboratory"/>
            <person name="Lax C."/>
            <person name="Mondo S.J."/>
            <person name="Osorio-Concepcion M."/>
            <person name="Muszewska A."/>
            <person name="Corrochano-Luque M."/>
            <person name="Gutierrez G."/>
            <person name="Riley R."/>
            <person name="Lipzen A."/>
            <person name="Guo J."/>
            <person name="Hundley H."/>
            <person name="Amirebrahimi M."/>
            <person name="Ng V."/>
            <person name="Lorenzo-Gutierrez D."/>
            <person name="Binder U."/>
            <person name="Yang J."/>
            <person name="Song Y."/>
            <person name="Canovas D."/>
            <person name="Navarro E."/>
            <person name="Freitag M."/>
            <person name="Gabaldon T."/>
            <person name="Grigoriev I.V."/>
            <person name="Corrochano L.M."/>
            <person name="Nicolas F.E."/>
            <person name="Garre V."/>
        </authorList>
    </citation>
    <scope>NUCLEOTIDE SEQUENCE [LARGE SCALE GENOMIC DNA]</scope>
    <source>
        <strain evidence="5 6">L51</strain>
    </source>
</reference>
<evidence type="ECO:0000256" key="1">
    <source>
        <dbReference type="ARBA" id="ARBA00010515"/>
    </source>
</evidence>
<evidence type="ECO:0000256" key="2">
    <source>
        <dbReference type="ARBA" id="ARBA00022801"/>
    </source>
</evidence>
<dbReference type="Gene3D" id="3.40.50.1820">
    <property type="entry name" value="alpha/beta hydrolase"/>
    <property type="match status" value="1"/>
</dbReference>
<dbReference type="Proteomes" id="UP001448207">
    <property type="component" value="Unassembled WGS sequence"/>
</dbReference>
<sequence>MESLRALVKSTLLNAVPIPIVLKSMRLILALPPSVAQRLVADYTTPTQQEENWICRIKQDTWTGAWIAPGLGECNQQEVLERVKAADLIIYEVHGGGFRIGHCLMYMKHFTTWLTLLKKKHGINAVIVSIEYGLAPLHKYPTQIHECMDAYRYLLEELNVPASKIVLAGDSAGGALCMETLMRFYAPNVINDINSPREYMKATLPAGMALFSPLVSGDKDNWLWEANKHDIVSPQLAELVFKEYLDFPNKTKEEIPSFRLYGITSGFDRFFPKNVSVYVGEQEVMRDDILGTASRIMEDSKFNVDIHREDLVHDWYFVQEIVPQEDRHLFEKYDHTFVDFMAKSIKEARETIEVTSQNADCLVSQAEIAQITSKLLFESSVLDPNIGLVEEDEKIAMIQNDTQLDAVQAALYATPQPVAA</sequence>
<dbReference type="EMBL" id="JBCLYO010000021">
    <property type="protein sequence ID" value="KAL0079831.1"/>
    <property type="molecule type" value="Genomic_DNA"/>
</dbReference>
<comment type="caution">
    <text evidence="5">The sequence shown here is derived from an EMBL/GenBank/DDBJ whole genome shotgun (WGS) entry which is preliminary data.</text>
</comment>
<evidence type="ECO:0000313" key="6">
    <source>
        <dbReference type="Proteomes" id="UP001448207"/>
    </source>
</evidence>
<feature type="active site" evidence="3">
    <location>
        <position position="171"/>
    </location>
</feature>
<comment type="similarity">
    <text evidence="1">Belongs to the 'GDXG' lipolytic enzyme family.</text>
</comment>
<name>A0ABR3AR85_PHYBL</name>
<dbReference type="InterPro" id="IPR033140">
    <property type="entry name" value="Lipase_GDXG_put_SER_AS"/>
</dbReference>
<dbReference type="PANTHER" id="PTHR48081">
    <property type="entry name" value="AB HYDROLASE SUPERFAMILY PROTEIN C4A8.06C"/>
    <property type="match status" value="1"/>
</dbReference>
<evidence type="ECO:0000259" key="4">
    <source>
        <dbReference type="Pfam" id="PF07859"/>
    </source>
</evidence>
<dbReference type="InterPro" id="IPR050300">
    <property type="entry name" value="GDXG_lipolytic_enzyme"/>
</dbReference>
<evidence type="ECO:0000256" key="3">
    <source>
        <dbReference type="PROSITE-ProRule" id="PRU10038"/>
    </source>
</evidence>
<dbReference type="InterPro" id="IPR029058">
    <property type="entry name" value="AB_hydrolase_fold"/>
</dbReference>
<dbReference type="PROSITE" id="PS01174">
    <property type="entry name" value="LIPASE_GDXG_SER"/>
    <property type="match status" value="1"/>
</dbReference>
<feature type="domain" description="Alpha/beta hydrolase fold-3" evidence="4">
    <location>
        <begin position="92"/>
        <end position="315"/>
    </location>
</feature>
<dbReference type="SUPFAM" id="SSF53474">
    <property type="entry name" value="alpha/beta-Hydrolases"/>
    <property type="match status" value="1"/>
</dbReference>
<gene>
    <name evidence="5" type="ORF">J3Q64DRAFT_1257181</name>
</gene>
<keyword evidence="6" id="KW-1185">Reference proteome</keyword>
<dbReference type="PANTHER" id="PTHR48081:SF8">
    <property type="entry name" value="ALPHA_BETA HYDROLASE FOLD-3 DOMAIN-CONTAINING PROTEIN-RELATED"/>
    <property type="match status" value="1"/>
</dbReference>
<accession>A0ABR3AR85</accession>
<evidence type="ECO:0000313" key="5">
    <source>
        <dbReference type="EMBL" id="KAL0079831.1"/>
    </source>
</evidence>
<dbReference type="InterPro" id="IPR013094">
    <property type="entry name" value="AB_hydrolase_3"/>
</dbReference>
<proteinExistence type="inferred from homology"/>
<protein>
    <submittedName>
        <fullName evidence="5">Alpha/beta hydrolase fold-domain-containing protein</fullName>
    </submittedName>
</protein>
<organism evidence="5 6">
    <name type="scientific">Phycomyces blakesleeanus</name>
    <dbReference type="NCBI Taxonomy" id="4837"/>
    <lineage>
        <taxon>Eukaryota</taxon>
        <taxon>Fungi</taxon>
        <taxon>Fungi incertae sedis</taxon>
        <taxon>Mucoromycota</taxon>
        <taxon>Mucoromycotina</taxon>
        <taxon>Mucoromycetes</taxon>
        <taxon>Mucorales</taxon>
        <taxon>Phycomycetaceae</taxon>
        <taxon>Phycomyces</taxon>
    </lineage>
</organism>
<dbReference type="Pfam" id="PF07859">
    <property type="entry name" value="Abhydrolase_3"/>
    <property type="match status" value="1"/>
</dbReference>